<dbReference type="GO" id="GO:0004519">
    <property type="term" value="F:endonuclease activity"/>
    <property type="evidence" value="ECO:0007669"/>
    <property type="project" value="UniProtKB-UniRule"/>
</dbReference>
<dbReference type="Proteomes" id="UP000202784">
    <property type="component" value="Segment"/>
</dbReference>
<dbReference type="Proteomes" id="UP000240393">
    <property type="component" value="Segment"/>
</dbReference>
<dbReference type="GeneID" id="30307591"/>
<dbReference type="GO" id="GO:0004527">
    <property type="term" value="F:exonuclease activity"/>
    <property type="evidence" value="ECO:0007669"/>
    <property type="project" value="UniProtKB-UniRule"/>
</dbReference>
<feature type="active site" evidence="1">
    <location>
        <position position="88"/>
    </location>
</feature>
<evidence type="ECO:0000313" key="7">
    <source>
        <dbReference type="Proteomes" id="UP000240393"/>
    </source>
</evidence>
<keyword evidence="1" id="KW-0540">Nuclease</keyword>
<keyword evidence="6" id="KW-1185">Reference proteome</keyword>
<proteinExistence type="inferred from homology"/>
<feature type="domain" description="TnsA endonuclease N-terminal" evidence="2">
    <location>
        <begin position="39"/>
        <end position="140"/>
    </location>
</feature>
<feature type="active site" evidence="1">
    <location>
        <position position="29"/>
    </location>
</feature>
<evidence type="ECO:0000313" key="3">
    <source>
        <dbReference type="EMBL" id="AOV60154.1"/>
    </source>
</evidence>
<name>A0A1D8KPK4_9CAUD</name>
<dbReference type="InterPro" id="IPR014833">
    <property type="entry name" value="TnsA_N"/>
</dbReference>
<evidence type="ECO:0000256" key="1">
    <source>
        <dbReference type="HAMAP-Rule" id="MF_04160"/>
    </source>
</evidence>
<reference evidence="6 7" key="1">
    <citation type="journal article" date="2016" name="Virology">
        <title>The genomic content and context of auxiliary metabolic genes in marine cyanomyoviruses.</title>
        <authorList>
            <person name="Crummett L.T."/>
            <person name="Puxty R.J."/>
            <person name="Weihe C."/>
            <person name="Marston M.F."/>
            <person name="Martiny J.B."/>
        </authorList>
    </citation>
    <scope>NUCLEOTIDE SEQUENCE [LARGE SCALE GENOMIC DNA]</scope>
    <source>
        <strain evidence="3">0808SB05</strain>
        <strain evidence="4">0908SB82</strain>
        <strain evidence="5">1109NB16</strain>
    </source>
</reference>
<dbReference type="EMBL" id="KU686206">
    <property type="protein sequence ID" value="AOV60610.1"/>
    <property type="molecule type" value="Genomic_DNA"/>
</dbReference>
<keyword evidence="1" id="KW-0255">Endonuclease</keyword>
<evidence type="ECO:0000259" key="2">
    <source>
        <dbReference type="Pfam" id="PF08722"/>
    </source>
</evidence>
<keyword evidence="1" id="KW-0269">Exonuclease</keyword>
<dbReference type="EMBL" id="KU686205">
    <property type="protein sequence ID" value="AOV60382.1"/>
    <property type="molecule type" value="Genomic_DNA"/>
</dbReference>
<gene>
    <name evidence="5" type="ORF">N161109_007</name>
    <name evidence="3" type="ORF">S050808_007</name>
    <name evidence="4" type="ORF">S820908_007</name>
</gene>
<dbReference type="HAMAP" id="MF_04160">
    <property type="entry name" value="NUCL_HEAD_T4"/>
    <property type="match status" value="1"/>
</dbReference>
<sequence>MAYSGRFKPSNPQKYKGDPTQIVYRSLWERKFMVYCDKNDAVIQWQSEEIAIPYKSPVDGKWHRYFPDFMIKYKDSKGDIRKVMVEIKPAKQCKQPTVNPPKKTKAWLNEVYTWGTNQAKWEAAREYCKDRLWEFKIFTEKELGIK</sequence>
<dbReference type="KEGG" id="vg:30307591"/>
<comment type="similarity">
    <text evidence="1">Belongs to the Caudovirales head completion nuclease family.</text>
</comment>
<protein>
    <recommendedName>
        <fullName evidence="1">Head completion nuclease</fullName>
        <ecNumber evidence="1">3.1.-.-</ecNumber>
    </recommendedName>
</protein>
<dbReference type="RefSeq" id="YP_009322442.1">
    <property type="nucleotide sequence ID" value="NC_031922.1"/>
</dbReference>
<organism evidence="5 6">
    <name type="scientific">Synechococcus phage S-CAM9</name>
    <dbReference type="NCBI Taxonomy" id="1883369"/>
    <lineage>
        <taxon>Viruses</taxon>
        <taxon>Duplodnaviria</taxon>
        <taxon>Heunggongvirae</taxon>
        <taxon>Uroviricota</taxon>
        <taxon>Caudoviricetes</taxon>
        <taxon>Pantevenvirales</taxon>
        <taxon>Kyanoviridae</taxon>
        <taxon>Kanaloavirus</taxon>
        <taxon>Kanaloavirus scam9</taxon>
    </lineage>
</organism>
<evidence type="ECO:0000313" key="5">
    <source>
        <dbReference type="EMBL" id="AOV60610.1"/>
    </source>
</evidence>
<dbReference type="Proteomes" id="UP000241903">
    <property type="component" value="Segment"/>
</dbReference>
<feature type="active site" evidence="1">
    <location>
        <position position="68"/>
    </location>
</feature>
<evidence type="ECO:0000313" key="6">
    <source>
        <dbReference type="Proteomes" id="UP000202784"/>
    </source>
</evidence>
<accession>A0A1D8KPK4</accession>
<evidence type="ECO:0000313" key="4">
    <source>
        <dbReference type="EMBL" id="AOV60382.1"/>
    </source>
</evidence>
<keyword evidence="1" id="KW-0378">Hydrolase</keyword>
<dbReference type="Pfam" id="PF08722">
    <property type="entry name" value="Tn7_TnsA-like_N"/>
    <property type="match status" value="1"/>
</dbReference>
<comment type="function">
    <text evidence="1">During phage morphogenesis, plays an essential role in the head-tail joining step. The associated nuclease activity is essential for morphogenesis, possibly by cleaving packaged DNA to enable the joining of heads to tails. Displays both exo- and endonuclease activity.</text>
</comment>
<dbReference type="OrthoDB" id="13184at10239"/>
<dbReference type="EMBL" id="KU686204">
    <property type="protein sequence ID" value="AOV60154.1"/>
    <property type="molecule type" value="Genomic_DNA"/>
</dbReference>
<dbReference type="InterPro" id="IPR046390">
    <property type="entry name" value="NUCL_HEAD_T4"/>
</dbReference>
<dbReference type="EC" id="3.1.-.-" evidence="1"/>
<dbReference type="Gene3D" id="3.40.91.30">
    <property type="match status" value="1"/>
</dbReference>